<feature type="domain" description="Helicase C-terminal" evidence="3">
    <location>
        <begin position="639"/>
        <end position="758"/>
    </location>
</feature>
<sequence length="758" mass="84703">MGVCSGRSMCNLCDDTDISTLPHEAPATARTLRLAVLRHGERADQANPRMWFRSMLGRRYPFDPPLTLTGTKQARGVAKELFAKYGDFSMVVSSPFIRCIETAVEICRVFHCALCVDRQLGEVFSPAYFGAWEPPGPKMRSAEEICAYVPTDVRIVGMDDEGKLTSDGFIGNAPEWPEKNGKLRLAIRVEELSDKAGKLGGANLILVTHGDCVAGCMALTSSRSELTAPIVSKVPYCGFVVLERPFQADEPPKSLLDVNAGWNVYNGHIEVVDRSAQELFTLSPATEKKAEQLQLLAKDLAEKHATSESSPAASEEKPPSSRSLESPRRRARKATTLIFENELMLRKAVKLLESQQEVGLRFQELVPDLPRDRCMTGESVKDLADYARSESFEAYVLVMQPRRIAATTLAERIAAERCQKLGVDVGYQVPSASYSEKARLVFCTLGVFRRRLLLDPDLVGITHIIFDEVHERDKLADFNMIVVRDLLARRSDLRLVLMSATLQMDTFERYFEGATKVKIPGRVYPVSELFLDEVAATLYKQGQKMFQLWLGPGILCGGIDIPAGAEGDWNERAWKTIVFKHTKPEDRDSLWGLREKGLESQMLAPMSKVRLVDGLRKHDVLQQSSLAFDFPIIEALILHIDRMYKDAQKGQTEEKPAGTILVFLPGWGDIDTLQKRLASNFDPKRFKILPLHSQVTPQQQQEIFEPAPVGVRKIVLTTNIAEASITVEGTEFVIDSARAKEVSYDPYLKARADRRSPD</sequence>
<dbReference type="SMART" id="SM00490">
    <property type="entry name" value="HELICc"/>
    <property type="match status" value="1"/>
</dbReference>
<dbReference type="InterPro" id="IPR027417">
    <property type="entry name" value="P-loop_NTPase"/>
</dbReference>
<name>A0ABP0MPV2_9DINO</name>
<dbReference type="PANTHER" id="PTHR18934:SF213">
    <property type="entry name" value="3'-5' RNA HELICASE YTHDC2"/>
    <property type="match status" value="1"/>
</dbReference>
<dbReference type="CDD" id="cd07040">
    <property type="entry name" value="HP"/>
    <property type="match status" value="1"/>
</dbReference>
<dbReference type="SMART" id="SM00487">
    <property type="entry name" value="DEXDc"/>
    <property type="match status" value="1"/>
</dbReference>
<dbReference type="InterPro" id="IPR013078">
    <property type="entry name" value="His_Pase_superF_clade-1"/>
</dbReference>
<keyword evidence="5" id="KW-1185">Reference proteome</keyword>
<dbReference type="EMBL" id="CAXAMM010023336">
    <property type="protein sequence ID" value="CAK9053501.1"/>
    <property type="molecule type" value="Genomic_DNA"/>
</dbReference>
<dbReference type="InterPro" id="IPR001650">
    <property type="entry name" value="Helicase_C-like"/>
</dbReference>
<keyword evidence="4" id="KW-0067">ATP-binding</keyword>
<accession>A0ABP0MPV2</accession>
<dbReference type="CDD" id="cd17917">
    <property type="entry name" value="DEXHc_RHA-like"/>
    <property type="match status" value="1"/>
</dbReference>
<keyword evidence="4" id="KW-0378">Hydrolase</keyword>
<dbReference type="PROSITE" id="PS51194">
    <property type="entry name" value="HELICASE_CTER"/>
    <property type="match status" value="1"/>
</dbReference>
<dbReference type="Pfam" id="PF00300">
    <property type="entry name" value="His_Phos_1"/>
    <property type="match status" value="1"/>
</dbReference>
<protein>
    <submittedName>
        <fullName evidence="4">DExH-box ATP-dependent RNA helicase DExH1</fullName>
    </submittedName>
</protein>
<evidence type="ECO:0000259" key="3">
    <source>
        <dbReference type="PROSITE" id="PS51194"/>
    </source>
</evidence>
<dbReference type="SUPFAM" id="SSF52540">
    <property type="entry name" value="P-loop containing nucleoside triphosphate hydrolases"/>
    <property type="match status" value="1"/>
</dbReference>
<reference evidence="4 5" key="1">
    <citation type="submission" date="2024-02" db="EMBL/GenBank/DDBJ databases">
        <authorList>
            <person name="Chen Y."/>
            <person name="Shah S."/>
            <person name="Dougan E. K."/>
            <person name="Thang M."/>
            <person name="Chan C."/>
        </authorList>
    </citation>
    <scope>NUCLEOTIDE SEQUENCE [LARGE SCALE GENOMIC DNA]</scope>
</reference>
<keyword evidence="4" id="KW-0547">Nucleotide-binding</keyword>
<evidence type="ECO:0000256" key="1">
    <source>
        <dbReference type="SAM" id="MobiDB-lite"/>
    </source>
</evidence>
<dbReference type="InterPro" id="IPR029033">
    <property type="entry name" value="His_PPase_superfam"/>
</dbReference>
<dbReference type="GO" id="GO:0004386">
    <property type="term" value="F:helicase activity"/>
    <property type="evidence" value="ECO:0007669"/>
    <property type="project" value="UniProtKB-KW"/>
</dbReference>
<dbReference type="SUPFAM" id="SSF53254">
    <property type="entry name" value="Phosphoglycerate mutase-like"/>
    <property type="match status" value="1"/>
</dbReference>
<gene>
    <name evidence="4" type="ORF">SCF082_LOCUS29140</name>
</gene>
<dbReference type="PROSITE" id="PS51192">
    <property type="entry name" value="HELICASE_ATP_BIND_1"/>
    <property type="match status" value="1"/>
</dbReference>
<evidence type="ECO:0000313" key="5">
    <source>
        <dbReference type="Proteomes" id="UP001642464"/>
    </source>
</evidence>
<dbReference type="Pfam" id="PF00271">
    <property type="entry name" value="Helicase_C"/>
    <property type="match status" value="1"/>
</dbReference>
<keyword evidence="4" id="KW-0347">Helicase</keyword>
<comment type="caution">
    <text evidence="4">The sequence shown here is derived from an EMBL/GenBank/DDBJ whole genome shotgun (WGS) entry which is preliminary data.</text>
</comment>
<feature type="domain" description="Helicase ATP-binding" evidence="2">
    <location>
        <begin position="396"/>
        <end position="520"/>
    </location>
</feature>
<dbReference type="Proteomes" id="UP001642464">
    <property type="component" value="Unassembled WGS sequence"/>
</dbReference>
<proteinExistence type="predicted"/>
<dbReference type="PANTHER" id="PTHR18934">
    <property type="entry name" value="ATP-DEPENDENT RNA HELICASE"/>
    <property type="match status" value="1"/>
</dbReference>
<dbReference type="Gene3D" id="3.40.50.1240">
    <property type="entry name" value="Phosphoglycerate mutase-like"/>
    <property type="match status" value="1"/>
</dbReference>
<organism evidence="4 5">
    <name type="scientific">Durusdinium trenchii</name>
    <dbReference type="NCBI Taxonomy" id="1381693"/>
    <lineage>
        <taxon>Eukaryota</taxon>
        <taxon>Sar</taxon>
        <taxon>Alveolata</taxon>
        <taxon>Dinophyceae</taxon>
        <taxon>Suessiales</taxon>
        <taxon>Symbiodiniaceae</taxon>
        <taxon>Durusdinium</taxon>
    </lineage>
</organism>
<dbReference type="CDD" id="cd18791">
    <property type="entry name" value="SF2_C_RHA"/>
    <property type="match status" value="1"/>
</dbReference>
<feature type="region of interest" description="Disordered" evidence="1">
    <location>
        <begin position="304"/>
        <end position="329"/>
    </location>
</feature>
<dbReference type="Gene3D" id="3.40.50.300">
    <property type="entry name" value="P-loop containing nucleotide triphosphate hydrolases"/>
    <property type="match status" value="2"/>
</dbReference>
<dbReference type="InterPro" id="IPR014001">
    <property type="entry name" value="Helicase_ATP-bd"/>
</dbReference>
<evidence type="ECO:0000313" key="4">
    <source>
        <dbReference type="EMBL" id="CAK9053501.1"/>
    </source>
</evidence>
<evidence type="ECO:0000259" key="2">
    <source>
        <dbReference type="PROSITE" id="PS51192"/>
    </source>
</evidence>
<dbReference type="SMART" id="SM00855">
    <property type="entry name" value="PGAM"/>
    <property type="match status" value="1"/>
</dbReference>